<dbReference type="NCBIfam" id="TIGR00202">
    <property type="entry name" value="csrA"/>
    <property type="match status" value="1"/>
</dbReference>
<dbReference type="OrthoDB" id="5296140at2"/>
<dbReference type="HAMAP" id="MF_00167">
    <property type="entry name" value="CsrA"/>
    <property type="match status" value="1"/>
</dbReference>
<dbReference type="GO" id="GO:0006402">
    <property type="term" value="P:mRNA catabolic process"/>
    <property type="evidence" value="ECO:0007669"/>
    <property type="project" value="InterPro"/>
</dbReference>
<keyword evidence="4 5" id="KW-0694">RNA-binding</keyword>
<keyword evidence="3 5" id="KW-0810">Translation regulation</keyword>
<feature type="compositionally biased region" description="Basic residues" evidence="6">
    <location>
        <begin position="85"/>
        <end position="99"/>
    </location>
</feature>
<keyword evidence="2 5" id="KW-0678">Repressor</keyword>
<reference evidence="8" key="1">
    <citation type="submission" date="2017-04" db="EMBL/GenBank/DDBJ databases">
        <authorList>
            <person name="Varghese N."/>
            <person name="Submissions S."/>
        </authorList>
    </citation>
    <scope>NUCLEOTIDE SEQUENCE [LARGE SCALE GENOMIC DNA]</scope>
    <source>
        <strain evidence="8">RKEM611</strain>
    </source>
</reference>
<gene>
    <name evidence="5" type="primary">csrA</name>
    <name evidence="7" type="ORF">SAMN06296036_10131</name>
</gene>
<dbReference type="GO" id="GO:0045947">
    <property type="term" value="P:negative regulation of translational initiation"/>
    <property type="evidence" value="ECO:0007669"/>
    <property type="project" value="UniProtKB-UniRule"/>
</dbReference>
<evidence type="ECO:0000256" key="3">
    <source>
        <dbReference type="ARBA" id="ARBA00022845"/>
    </source>
</evidence>
<dbReference type="Proteomes" id="UP000192907">
    <property type="component" value="Unassembled WGS sequence"/>
</dbReference>
<name>A0A1Y6B262_9BACT</name>
<dbReference type="InterPro" id="IPR036107">
    <property type="entry name" value="CsrA_sf"/>
</dbReference>
<dbReference type="SUPFAM" id="SSF117130">
    <property type="entry name" value="CsrA-like"/>
    <property type="match status" value="1"/>
</dbReference>
<evidence type="ECO:0000256" key="1">
    <source>
        <dbReference type="ARBA" id="ARBA00022490"/>
    </source>
</evidence>
<dbReference type="PANTHER" id="PTHR34984">
    <property type="entry name" value="CARBON STORAGE REGULATOR"/>
    <property type="match status" value="1"/>
</dbReference>
<feature type="region of interest" description="Disordered" evidence="6">
    <location>
        <begin position="51"/>
        <end position="99"/>
    </location>
</feature>
<dbReference type="InterPro" id="IPR003751">
    <property type="entry name" value="CsrA"/>
</dbReference>
<keyword evidence="1 5" id="KW-0963">Cytoplasm</keyword>
<keyword evidence="5" id="KW-1005">Bacterial flagellum biogenesis</keyword>
<dbReference type="GO" id="GO:1902208">
    <property type="term" value="P:regulation of bacterial-type flagellum assembly"/>
    <property type="evidence" value="ECO:0007669"/>
    <property type="project" value="UniProtKB-UniRule"/>
</dbReference>
<dbReference type="GO" id="GO:0005829">
    <property type="term" value="C:cytosol"/>
    <property type="evidence" value="ECO:0007669"/>
    <property type="project" value="TreeGrafter"/>
</dbReference>
<dbReference type="PANTHER" id="PTHR34984:SF1">
    <property type="entry name" value="CARBON STORAGE REGULATOR"/>
    <property type="match status" value="1"/>
</dbReference>
<dbReference type="RefSeq" id="WP_132314827.1">
    <property type="nucleotide sequence ID" value="NZ_FWZT01000001.1"/>
</dbReference>
<dbReference type="GO" id="GO:0048027">
    <property type="term" value="F:mRNA 5'-UTR binding"/>
    <property type="evidence" value="ECO:0007669"/>
    <property type="project" value="UniProtKB-UniRule"/>
</dbReference>
<dbReference type="FunFam" id="2.60.40.4380:FF:000002">
    <property type="entry name" value="Translational regulator CsrA"/>
    <property type="match status" value="1"/>
</dbReference>
<sequence length="99" mass="11102">MLVLTRKVGEGIAIGDDVKIIVMQIKGKQVRLGIKASPSTVVHREEVYQRIQDENRSASQPDKQTVDQASEMFDEKDKIEESAKLKKKGPSHKKPTQDS</sequence>
<dbReference type="GO" id="GO:0044781">
    <property type="term" value="P:bacterial-type flagellum organization"/>
    <property type="evidence" value="ECO:0007669"/>
    <property type="project" value="UniProtKB-KW"/>
</dbReference>
<evidence type="ECO:0000256" key="5">
    <source>
        <dbReference type="HAMAP-Rule" id="MF_00167"/>
    </source>
</evidence>
<keyword evidence="8" id="KW-1185">Reference proteome</keyword>
<evidence type="ECO:0000313" key="7">
    <source>
        <dbReference type="EMBL" id="SME87814.1"/>
    </source>
</evidence>
<comment type="similarity">
    <text evidence="5">Belongs to the CsrA/RsmA family.</text>
</comment>
<evidence type="ECO:0000256" key="4">
    <source>
        <dbReference type="ARBA" id="ARBA00022884"/>
    </source>
</evidence>
<evidence type="ECO:0000256" key="6">
    <source>
        <dbReference type="SAM" id="MobiDB-lite"/>
    </source>
</evidence>
<evidence type="ECO:0000256" key="2">
    <source>
        <dbReference type="ARBA" id="ARBA00022491"/>
    </source>
</evidence>
<comment type="subunit">
    <text evidence="5">Homodimer; the beta-strands of each monomer intercalate to form a hydrophobic core, while the alpha-helices form wings that extend away from the core.</text>
</comment>
<proteinExistence type="inferred from homology"/>
<comment type="function">
    <text evidence="5">A translational regulator that binds mRNA to regulate translation initiation and/or mRNA stability. Usually binds in the 5'-UTR at or near the Shine-Dalgarno sequence preventing ribosome-binding, thus repressing translation. Its main target seems to be the major flagellin gene, while its function is anatagonized by FliW.</text>
</comment>
<dbReference type="Pfam" id="PF02599">
    <property type="entry name" value="CsrA"/>
    <property type="match status" value="1"/>
</dbReference>
<dbReference type="EMBL" id="FWZT01000001">
    <property type="protein sequence ID" value="SME87814.1"/>
    <property type="molecule type" value="Genomic_DNA"/>
</dbReference>
<dbReference type="STRING" id="1513793.SAMN06296036_10131"/>
<comment type="subcellular location">
    <subcellularLocation>
        <location evidence="5">Cytoplasm</location>
    </subcellularLocation>
</comment>
<evidence type="ECO:0000313" key="8">
    <source>
        <dbReference type="Proteomes" id="UP000192907"/>
    </source>
</evidence>
<accession>A0A1Y6B262</accession>
<dbReference type="NCBIfam" id="NF002469">
    <property type="entry name" value="PRK01712.1"/>
    <property type="match status" value="1"/>
</dbReference>
<feature type="compositionally biased region" description="Polar residues" evidence="6">
    <location>
        <begin position="57"/>
        <end position="68"/>
    </location>
</feature>
<protein>
    <recommendedName>
        <fullName evidence="5">Translational regulator CsrA</fullName>
    </recommendedName>
</protein>
<organism evidence="7 8">
    <name type="scientific">Pseudobacteriovorax antillogorgiicola</name>
    <dbReference type="NCBI Taxonomy" id="1513793"/>
    <lineage>
        <taxon>Bacteria</taxon>
        <taxon>Pseudomonadati</taxon>
        <taxon>Bdellovibrionota</taxon>
        <taxon>Oligoflexia</taxon>
        <taxon>Oligoflexales</taxon>
        <taxon>Pseudobacteriovoracaceae</taxon>
        <taxon>Pseudobacteriovorax</taxon>
    </lineage>
</organism>
<dbReference type="AlphaFoldDB" id="A0A1Y6B262"/>
<feature type="compositionally biased region" description="Basic and acidic residues" evidence="6">
    <location>
        <begin position="73"/>
        <end position="84"/>
    </location>
</feature>
<dbReference type="Gene3D" id="2.60.40.4380">
    <property type="entry name" value="Translational regulator CsrA"/>
    <property type="match status" value="1"/>
</dbReference>
<dbReference type="GO" id="GO:0006109">
    <property type="term" value="P:regulation of carbohydrate metabolic process"/>
    <property type="evidence" value="ECO:0007669"/>
    <property type="project" value="InterPro"/>
</dbReference>